<dbReference type="EMBL" id="CP014673">
    <property type="protein sequence ID" value="ANX02380.1"/>
    <property type="molecule type" value="Genomic_DNA"/>
</dbReference>
<comment type="similarity">
    <text evidence="2">Belongs to the ABC transporter superfamily. AI-2 autoinducer porter (TC 3.A.1.2.8) family.</text>
</comment>
<dbReference type="Pfam" id="PF00005">
    <property type="entry name" value="ABC_tran"/>
    <property type="match status" value="2"/>
</dbReference>
<dbReference type="InterPro" id="IPR003593">
    <property type="entry name" value="AAA+_ATPase"/>
</dbReference>
<evidence type="ECO:0000313" key="11">
    <source>
        <dbReference type="EMBL" id="ANX02380.1"/>
    </source>
</evidence>
<evidence type="ECO:0000256" key="2">
    <source>
        <dbReference type="ARBA" id="ARBA00009404"/>
    </source>
</evidence>
<dbReference type="AlphaFoldDB" id="A0A1B1YNM2"/>
<name>A0A1B1YNM2_THEST</name>
<sequence length="496" mass="56087">MEIPVLKLENVNLRIENFSLSGINLDLYPNEIHVIMGENRSGKSLLMHVVSGQLPPDSGRFFLKGRELKYSEYSSAVKKDITYVRQESEMLTNLTIAENLFFNNLPYKNRFLKIIDYNKLNYMCRKLLDEFNLPISINDRVSSLGLAQRQICEVLRAYVSEADIVILDEPFAALTQNEKELMCNVVKSIRERGAGIFYITHSLDDVFLLGDRITIIRDGRIVDTRKVADCTRDEIIRLISGRQIKNRYPKIRVKTGDVILSVRDLCFEDKLQNISFDLRKGEILGVTGLAGSGRTLLAKCLFGAVDNVKGKIFINGSEVKISDPYIAISNGIALIPEDRINYSIFSYLSVSDNISVSSLKRFAHALKINTSILTQSVMEYIKKLNITQDPRENILEYSSGNQQKAVFAKWIMNRAKIFILDEPTRGLDIASKIDIYNFINDLVKKEVGVIFISSDIEEILGICDRVAVLSSRTLACNVSTKDITVEKIIELATKDV</sequence>
<evidence type="ECO:0000256" key="8">
    <source>
        <dbReference type="ARBA" id="ARBA00023798"/>
    </source>
</evidence>
<dbReference type="GO" id="GO:0005886">
    <property type="term" value="C:plasma membrane"/>
    <property type="evidence" value="ECO:0007669"/>
    <property type="project" value="UniProtKB-SubCell"/>
</dbReference>
<dbReference type="SMART" id="SM00382">
    <property type="entry name" value="AAA"/>
    <property type="match status" value="2"/>
</dbReference>
<keyword evidence="5" id="KW-0547">Nucleotide-binding</keyword>
<gene>
    <name evidence="11" type="ORF">CSTERLE_12785</name>
</gene>
<dbReference type="InterPro" id="IPR003439">
    <property type="entry name" value="ABC_transporter-like_ATP-bd"/>
</dbReference>
<comment type="subunit">
    <text evidence="3">The complex is composed of two ATP-binding proteins (LsrA), two transmembrane proteins (LsrC and LsrD) and a solute-binding protein (LsrB).</text>
</comment>
<organism evidence="11 12">
    <name type="scientific">Thermoclostridium stercorarium subsp. leptospartum DSM 9219</name>
    <dbReference type="NCBI Taxonomy" id="1346611"/>
    <lineage>
        <taxon>Bacteria</taxon>
        <taxon>Bacillati</taxon>
        <taxon>Bacillota</taxon>
        <taxon>Clostridia</taxon>
        <taxon>Eubacteriales</taxon>
        <taxon>Oscillospiraceae</taxon>
        <taxon>Thermoclostridium</taxon>
    </lineage>
</organism>
<reference evidence="11 12" key="1">
    <citation type="submission" date="2016-02" db="EMBL/GenBank/DDBJ databases">
        <title>Comparison of Clostridium stercorarium subspecies using comparative genomics and transcriptomics.</title>
        <authorList>
            <person name="Schellenberg J."/>
            <person name="Thallinger G."/>
            <person name="Levin D.B."/>
            <person name="Zhang X."/>
            <person name="Alvare G."/>
            <person name="Fristensky B."/>
            <person name="Sparling R."/>
        </authorList>
    </citation>
    <scope>NUCLEOTIDE SEQUENCE [LARGE SCALE GENOMIC DNA]</scope>
    <source>
        <strain evidence="11 12">DSM 9219</strain>
    </source>
</reference>
<dbReference type="EC" id="7.6.2.13" evidence="8"/>
<evidence type="ECO:0000256" key="5">
    <source>
        <dbReference type="ARBA" id="ARBA00022741"/>
    </source>
</evidence>
<evidence type="ECO:0000256" key="4">
    <source>
        <dbReference type="ARBA" id="ARBA00019459"/>
    </source>
</evidence>
<dbReference type="RefSeq" id="WP_015360195.1">
    <property type="nucleotide sequence ID" value="NZ_CP014673.1"/>
</dbReference>
<evidence type="ECO:0000256" key="1">
    <source>
        <dbReference type="ARBA" id="ARBA00004417"/>
    </source>
</evidence>
<evidence type="ECO:0000256" key="6">
    <source>
        <dbReference type="ARBA" id="ARBA00022840"/>
    </source>
</evidence>
<dbReference type="Proteomes" id="UP000092931">
    <property type="component" value="Chromosome"/>
</dbReference>
<protein>
    <recommendedName>
        <fullName evidence="4">Autoinducer 2 import ATP-binding protein LsrA</fullName>
        <ecNumber evidence="8">7.6.2.13</ecNumber>
    </recommendedName>
</protein>
<comment type="catalytic activity">
    <reaction evidence="9">
        <text>ATP + H2O + (2R,4S)-2-methyl-2,3,3,4-tetrahydroxytetrahydrofuran-[AI-2-binding protein]Side 1 = ADP + phosphate + (2R,4S)-2-methyl-2,3,3,4-tetrahydroxytetrahydrofuranSide 2 + [AI-2-binding protein]Side 1.</text>
        <dbReference type="EC" id="7.6.2.13"/>
    </reaction>
</comment>
<evidence type="ECO:0000256" key="9">
    <source>
        <dbReference type="ARBA" id="ARBA00034076"/>
    </source>
</evidence>
<dbReference type="SUPFAM" id="SSF52540">
    <property type="entry name" value="P-loop containing nucleoside triphosphate hydrolases"/>
    <property type="match status" value="2"/>
</dbReference>
<keyword evidence="6 11" id="KW-0067">ATP-binding</keyword>
<feature type="domain" description="ABC transporter" evidence="10">
    <location>
        <begin position="253"/>
        <end position="496"/>
    </location>
</feature>
<dbReference type="PANTHER" id="PTHR43790:SF2">
    <property type="entry name" value="AUTOINDUCER 2 IMPORT ATP-BINDING PROTEIN LSRA"/>
    <property type="match status" value="1"/>
</dbReference>
<evidence type="ECO:0000256" key="7">
    <source>
        <dbReference type="ARBA" id="ARBA00023747"/>
    </source>
</evidence>
<comment type="subcellular location">
    <subcellularLocation>
        <location evidence="1">Cell inner membrane</location>
        <topology evidence="1">Peripheral membrane protein</topology>
    </subcellularLocation>
</comment>
<accession>A0A1B1YNM2</accession>
<proteinExistence type="inferred from homology"/>
<dbReference type="GO" id="GO:0005524">
    <property type="term" value="F:ATP binding"/>
    <property type="evidence" value="ECO:0007669"/>
    <property type="project" value="UniProtKB-KW"/>
</dbReference>
<dbReference type="InterPro" id="IPR027417">
    <property type="entry name" value="P-loop_NTPase"/>
</dbReference>
<evidence type="ECO:0000259" key="10">
    <source>
        <dbReference type="PROSITE" id="PS50893"/>
    </source>
</evidence>
<comment type="function">
    <text evidence="7">Part of the ABC transporter complex LsrABCD involved in autoinducer 2 (AI-2) import. Responsible for energy coupling to the transport system.</text>
</comment>
<evidence type="ECO:0000313" key="12">
    <source>
        <dbReference type="Proteomes" id="UP000092931"/>
    </source>
</evidence>
<evidence type="ECO:0000256" key="3">
    <source>
        <dbReference type="ARBA" id="ARBA00011262"/>
    </source>
</evidence>
<dbReference type="GO" id="GO:0016887">
    <property type="term" value="F:ATP hydrolysis activity"/>
    <property type="evidence" value="ECO:0007669"/>
    <property type="project" value="InterPro"/>
</dbReference>
<dbReference type="Gene3D" id="3.40.50.300">
    <property type="entry name" value="P-loop containing nucleotide triphosphate hydrolases"/>
    <property type="match status" value="2"/>
</dbReference>
<feature type="domain" description="ABC transporter" evidence="10">
    <location>
        <begin position="3"/>
        <end position="243"/>
    </location>
</feature>
<dbReference type="PANTHER" id="PTHR43790">
    <property type="entry name" value="CARBOHYDRATE TRANSPORT ATP-BINDING PROTEIN MG119-RELATED"/>
    <property type="match status" value="1"/>
</dbReference>
<dbReference type="InterPro" id="IPR050107">
    <property type="entry name" value="ABC_carbohydrate_import_ATPase"/>
</dbReference>
<dbReference type="InterPro" id="IPR017871">
    <property type="entry name" value="ABC_transporter-like_CS"/>
</dbReference>
<dbReference type="PROSITE" id="PS00211">
    <property type="entry name" value="ABC_TRANSPORTER_1"/>
    <property type="match status" value="1"/>
</dbReference>
<dbReference type="CDD" id="cd03215">
    <property type="entry name" value="ABC_Carb_Monos_II"/>
    <property type="match status" value="1"/>
</dbReference>
<dbReference type="PROSITE" id="PS50893">
    <property type="entry name" value="ABC_TRANSPORTER_2"/>
    <property type="match status" value="2"/>
</dbReference>